<name>A0ABR6I4P8_9SPHI</name>
<evidence type="ECO:0000313" key="3">
    <source>
        <dbReference type="Proteomes" id="UP000583101"/>
    </source>
</evidence>
<keyword evidence="1" id="KW-1133">Transmembrane helix</keyword>
<reference evidence="2 3" key="1">
    <citation type="submission" date="2020-08" db="EMBL/GenBank/DDBJ databases">
        <title>Genomic Encyclopedia of Type Strains, Phase IV (KMG-IV): sequencing the most valuable type-strain genomes for metagenomic binning, comparative biology and taxonomic classification.</title>
        <authorList>
            <person name="Goeker M."/>
        </authorList>
    </citation>
    <scope>NUCLEOTIDE SEQUENCE [LARGE SCALE GENOMIC DNA]</scope>
    <source>
        <strain evidence="2 3">DSM 100995</strain>
    </source>
</reference>
<dbReference type="Proteomes" id="UP000583101">
    <property type="component" value="Unassembled WGS sequence"/>
</dbReference>
<organism evidence="2 3">
    <name type="scientific">Mucilaginibacter phyllosphaerae</name>
    <dbReference type="NCBI Taxonomy" id="1812349"/>
    <lineage>
        <taxon>Bacteria</taxon>
        <taxon>Pseudomonadati</taxon>
        <taxon>Bacteroidota</taxon>
        <taxon>Sphingobacteriia</taxon>
        <taxon>Sphingobacteriales</taxon>
        <taxon>Sphingobacteriaceae</taxon>
        <taxon>Mucilaginibacter</taxon>
    </lineage>
</organism>
<proteinExistence type="predicted"/>
<keyword evidence="3" id="KW-1185">Reference proteome</keyword>
<comment type="caution">
    <text evidence="2">The sequence shown here is derived from an EMBL/GenBank/DDBJ whole genome shotgun (WGS) entry which is preliminary data.</text>
</comment>
<accession>A0ABR6I4P8</accession>
<gene>
    <name evidence="2" type="ORF">GGR35_000605</name>
</gene>
<evidence type="ECO:0000256" key="1">
    <source>
        <dbReference type="SAM" id="Phobius"/>
    </source>
</evidence>
<feature type="transmembrane region" description="Helical" evidence="1">
    <location>
        <begin position="6"/>
        <end position="24"/>
    </location>
</feature>
<sequence>MSQILSIGLLGIGFCLLITHFIDIKKSGKRNG</sequence>
<keyword evidence="1" id="KW-0472">Membrane</keyword>
<keyword evidence="1" id="KW-0812">Transmembrane</keyword>
<evidence type="ECO:0000313" key="2">
    <source>
        <dbReference type="EMBL" id="MBB3968019.1"/>
    </source>
</evidence>
<protein>
    <submittedName>
        <fullName evidence="2">Uncharacterized protein</fullName>
    </submittedName>
</protein>
<dbReference type="EMBL" id="JACIEG010000001">
    <property type="protein sequence ID" value="MBB3968019.1"/>
    <property type="molecule type" value="Genomic_DNA"/>
</dbReference>